<protein>
    <submittedName>
        <fullName evidence="1">Uncharacterized protein</fullName>
    </submittedName>
</protein>
<gene>
    <name evidence="1" type="ORF">OXU80_18445</name>
</gene>
<name>A0ACD4NJ88_9HYPH</name>
<reference evidence="1" key="1">
    <citation type="submission" date="2022-11" db="EMBL/GenBank/DDBJ databases">
        <title>beta-Carotene-producing bacterium, Jeongeuplla avenae sp. nov., alleviates the salt stress of Arabidopsis seedlings.</title>
        <authorList>
            <person name="Jiang L."/>
            <person name="Lee J."/>
        </authorList>
    </citation>
    <scope>NUCLEOTIDE SEQUENCE</scope>
    <source>
        <strain evidence="1">DY_R2A_6</strain>
    </source>
</reference>
<sequence>MHVSRLAGALALACLLAAAPTFAHAAEVDLTPIASYGLDILFGVLATVAVGAFGILAALIRKKTGIDLAILQTRDNATLHAGIARVVEAIEASARERLFGPDGRVTVDVGNPMVAEAANKLAARSPDLLKRIGVDEATLRELVAERINSSGYIYGSLVAGEALSALASFEIETLKPAVDTGAIDAAIEKVDRLGQALRSLPPLPLTASELPDPEEQTARLVRQAPPLPAGVAAGLPGV</sequence>
<evidence type="ECO:0000313" key="2">
    <source>
        <dbReference type="Proteomes" id="UP001163223"/>
    </source>
</evidence>
<accession>A0ACD4NJ88</accession>
<dbReference type="EMBL" id="CP113520">
    <property type="protein sequence ID" value="WAJ26831.1"/>
    <property type="molecule type" value="Genomic_DNA"/>
</dbReference>
<keyword evidence="2" id="KW-1185">Reference proteome</keyword>
<evidence type="ECO:0000313" key="1">
    <source>
        <dbReference type="EMBL" id="WAJ26831.1"/>
    </source>
</evidence>
<proteinExistence type="predicted"/>
<dbReference type="Proteomes" id="UP001163223">
    <property type="component" value="Chromosome"/>
</dbReference>
<organism evidence="1 2">
    <name type="scientific">Antarcticirhabdus aurantiaca</name>
    <dbReference type="NCBI Taxonomy" id="2606717"/>
    <lineage>
        <taxon>Bacteria</taxon>
        <taxon>Pseudomonadati</taxon>
        <taxon>Pseudomonadota</taxon>
        <taxon>Alphaproteobacteria</taxon>
        <taxon>Hyphomicrobiales</taxon>
        <taxon>Aurantimonadaceae</taxon>
        <taxon>Antarcticirhabdus</taxon>
    </lineage>
</organism>